<reference evidence="2 3" key="1">
    <citation type="submission" date="2020-08" db="EMBL/GenBank/DDBJ databases">
        <title>Genomic Encyclopedia of Type Strains, Phase IV (KMG-IV): sequencing the most valuable type-strain genomes for metagenomic binning, comparative biology and taxonomic classification.</title>
        <authorList>
            <person name="Goeker M."/>
        </authorList>
    </citation>
    <scope>NUCLEOTIDE SEQUENCE [LARGE SCALE GENOMIC DNA]</scope>
    <source>
        <strain evidence="2 3">DSM 4731</strain>
    </source>
</reference>
<sequence>MPRTPGGHPRLVLGVLGALILGGAVWAGFSTAVRPVSDAARAAASPETPPRPPLVVVEDLPRLAARLDREAAAGRFMGGVLVARGDRVLFRQVYGKANYGQDQALKLDSRFRLASISKQFTAAAILRLQDEGKLSVSDPVCKWIQPCPKAWEPVRISHLLSHTSGIPDLMARPGWGMRRTTPATLDELTEDSKRFGLQFTPGTKVRYDNAGFNLAAAIVEKASGRPYEAYMHDTFFGPLGMKDSGLDLDGGDHGLIMGYANFPGGLAAQPNANTSIVAGAGAVYSTLDDLLVWQRALHRGGLLKPSSYQQMLADHAPADTPMERGHPRRDWGYGIFANRLGDQVRPSFQDRQIYHTGSWGGFRNLMLYQPDADVTVIVLSNNYHLRDQVFLISQQAMAEALGRDFPTTLHR</sequence>
<dbReference type="PANTHER" id="PTHR46825">
    <property type="entry name" value="D-ALANYL-D-ALANINE-CARBOXYPEPTIDASE/ENDOPEPTIDASE AMPH"/>
    <property type="match status" value="1"/>
</dbReference>
<dbReference type="EMBL" id="JACHOQ010000002">
    <property type="protein sequence ID" value="MBB5739369.1"/>
    <property type="molecule type" value="Genomic_DNA"/>
</dbReference>
<dbReference type="PANTHER" id="PTHR46825:SF9">
    <property type="entry name" value="BETA-LACTAMASE-RELATED DOMAIN-CONTAINING PROTEIN"/>
    <property type="match status" value="1"/>
</dbReference>
<evidence type="ECO:0000313" key="3">
    <source>
        <dbReference type="Proteomes" id="UP000527324"/>
    </source>
</evidence>
<organism evidence="2 3">
    <name type="scientific">Brevundimonas aurantiaca</name>
    <dbReference type="NCBI Taxonomy" id="74316"/>
    <lineage>
        <taxon>Bacteria</taxon>
        <taxon>Pseudomonadati</taxon>
        <taxon>Pseudomonadota</taxon>
        <taxon>Alphaproteobacteria</taxon>
        <taxon>Caulobacterales</taxon>
        <taxon>Caulobacteraceae</taxon>
        <taxon>Brevundimonas</taxon>
    </lineage>
</organism>
<dbReference type="InterPro" id="IPR012338">
    <property type="entry name" value="Beta-lactam/transpept-like"/>
</dbReference>
<dbReference type="SUPFAM" id="SSF56601">
    <property type="entry name" value="beta-lactamase/transpeptidase-like"/>
    <property type="match status" value="1"/>
</dbReference>
<dbReference type="Proteomes" id="UP000527324">
    <property type="component" value="Unassembled WGS sequence"/>
</dbReference>
<evidence type="ECO:0000313" key="2">
    <source>
        <dbReference type="EMBL" id="MBB5739369.1"/>
    </source>
</evidence>
<evidence type="ECO:0000259" key="1">
    <source>
        <dbReference type="Pfam" id="PF00144"/>
    </source>
</evidence>
<name>A0A7W9C5K1_9CAUL</name>
<keyword evidence="3" id="KW-1185">Reference proteome</keyword>
<dbReference type="InterPro" id="IPR050491">
    <property type="entry name" value="AmpC-like"/>
</dbReference>
<dbReference type="Pfam" id="PF00144">
    <property type="entry name" value="Beta-lactamase"/>
    <property type="match status" value="1"/>
</dbReference>
<dbReference type="AlphaFoldDB" id="A0A7W9C5K1"/>
<proteinExistence type="predicted"/>
<accession>A0A7W9C5K1</accession>
<feature type="domain" description="Beta-lactamase-related" evidence="1">
    <location>
        <begin position="75"/>
        <end position="384"/>
    </location>
</feature>
<dbReference type="InterPro" id="IPR001466">
    <property type="entry name" value="Beta-lactam-related"/>
</dbReference>
<dbReference type="Gene3D" id="3.40.710.10">
    <property type="entry name" value="DD-peptidase/beta-lactamase superfamily"/>
    <property type="match status" value="1"/>
</dbReference>
<gene>
    <name evidence="2" type="ORF">GGQ93_001071</name>
</gene>
<protein>
    <submittedName>
        <fullName evidence="2">CubicO group peptidase (Beta-lactamase class C family)</fullName>
    </submittedName>
</protein>
<comment type="caution">
    <text evidence="2">The sequence shown here is derived from an EMBL/GenBank/DDBJ whole genome shotgun (WGS) entry which is preliminary data.</text>
</comment>
<dbReference type="RefSeq" id="WP_224764414.1">
    <property type="nucleotide sequence ID" value="NZ_CAJFZW010000040.1"/>
</dbReference>